<reference evidence="1" key="1">
    <citation type="submission" date="2021-03" db="EMBL/GenBank/DDBJ databases">
        <title>Draft genome sequence of rust myrtle Austropuccinia psidii MF-1, a brazilian biotype.</title>
        <authorList>
            <person name="Quecine M.C."/>
            <person name="Pachon D.M.R."/>
            <person name="Bonatelli M.L."/>
            <person name="Correr F.H."/>
            <person name="Franceschini L.M."/>
            <person name="Leite T.F."/>
            <person name="Margarido G.R.A."/>
            <person name="Almeida C.A."/>
            <person name="Ferrarezi J.A."/>
            <person name="Labate C.A."/>
        </authorList>
    </citation>
    <scope>NUCLEOTIDE SEQUENCE</scope>
    <source>
        <strain evidence="1">MF-1</strain>
    </source>
</reference>
<protein>
    <submittedName>
        <fullName evidence="1">Uncharacterized protein</fullName>
    </submittedName>
</protein>
<gene>
    <name evidence="1" type="ORF">O181_118899</name>
</gene>
<organism evidence="1 2">
    <name type="scientific">Austropuccinia psidii MF-1</name>
    <dbReference type="NCBI Taxonomy" id="1389203"/>
    <lineage>
        <taxon>Eukaryota</taxon>
        <taxon>Fungi</taxon>
        <taxon>Dikarya</taxon>
        <taxon>Basidiomycota</taxon>
        <taxon>Pucciniomycotina</taxon>
        <taxon>Pucciniomycetes</taxon>
        <taxon>Pucciniales</taxon>
        <taxon>Sphaerophragmiaceae</taxon>
        <taxon>Austropuccinia</taxon>
    </lineage>
</organism>
<evidence type="ECO:0000313" key="2">
    <source>
        <dbReference type="Proteomes" id="UP000765509"/>
    </source>
</evidence>
<dbReference type="AlphaFoldDB" id="A0A9Q3PYX3"/>
<dbReference type="EMBL" id="AVOT02104476">
    <property type="protein sequence ID" value="MBW0579184.1"/>
    <property type="molecule type" value="Genomic_DNA"/>
</dbReference>
<name>A0A9Q3PYX3_9BASI</name>
<accession>A0A9Q3PYX3</accession>
<dbReference type="Proteomes" id="UP000765509">
    <property type="component" value="Unassembled WGS sequence"/>
</dbReference>
<sequence length="93" mass="10517">MIWVIRKWWIHSGAQVMANNDWTRSLPVSHMLSYAPQDGSYAGNFHTPGRTFTASLPTIYLLVQVVTLTADAHPLARQTLRPISVELLQPHTH</sequence>
<comment type="caution">
    <text evidence="1">The sequence shown here is derived from an EMBL/GenBank/DDBJ whole genome shotgun (WGS) entry which is preliminary data.</text>
</comment>
<keyword evidence="2" id="KW-1185">Reference proteome</keyword>
<proteinExistence type="predicted"/>
<evidence type="ECO:0000313" key="1">
    <source>
        <dbReference type="EMBL" id="MBW0579184.1"/>
    </source>
</evidence>